<dbReference type="SUPFAM" id="SSF53822">
    <property type="entry name" value="Periplasmic binding protein-like I"/>
    <property type="match status" value="1"/>
</dbReference>
<dbReference type="CDD" id="cd06352">
    <property type="entry name" value="PBP1_NPR_GC-like"/>
    <property type="match status" value="1"/>
</dbReference>
<evidence type="ECO:0000256" key="5">
    <source>
        <dbReference type="ARBA" id="ARBA00022741"/>
    </source>
</evidence>
<dbReference type="Pfam" id="PF00211">
    <property type="entry name" value="Guanylate_cyc"/>
    <property type="match status" value="1"/>
</dbReference>
<dbReference type="Pfam" id="PF07701">
    <property type="entry name" value="HNOBA"/>
    <property type="match status" value="1"/>
</dbReference>
<dbReference type="AlphaFoldDB" id="A0A3M6TBS5"/>
<dbReference type="InterPro" id="IPR028082">
    <property type="entry name" value="Peripla_BP_I"/>
</dbReference>
<evidence type="ECO:0000256" key="14">
    <source>
        <dbReference type="RuleBase" id="RU003431"/>
    </source>
</evidence>
<dbReference type="Gene3D" id="3.30.70.1230">
    <property type="entry name" value="Nucleotide cyclase"/>
    <property type="match status" value="1"/>
</dbReference>
<dbReference type="PANTHER" id="PTHR11920">
    <property type="entry name" value="GUANYLYL CYCLASE"/>
    <property type="match status" value="1"/>
</dbReference>
<dbReference type="SUPFAM" id="SSF55073">
    <property type="entry name" value="Nucleotide cyclase"/>
    <property type="match status" value="1"/>
</dbReference>
<protein>
    <recommendedName>
        <fullName evidence="2 14">Guanylate cyclase</fullName>
        <ecNumber evidence="2 14">4.6.1.2</ecNumber>
    </recommendedName>
</protein>
<keyword evidence="21" id="KW-1185">Reference proteome</keyword>
<evidence type="ECO:0000256" key="2">
    <source>
        <dbReference type="ARBA" id="ARBA00012202"/>
    </source>
</evidence>
<dbReference type="GO" id="GO:0007168">
    <property type="term" value="P:receptor guanylyl cyclase signaling pathway"/>
    <property type="evidence" value="ECO:0007669"/>
    <property type="project" value="TreeGrafter"/>
</dbReference>
<evidence type="ECO:0000259" key="19">
    <source>
        <dbReference type="PROSITE" id="PS50125"/>
    </source>
</evidence>
<dbReference type="GO" id="GO:0004672">
    <property type="term" value="F:protein kinase activity"/>
    <property type="evidence" value="ECO:0007669"/>
    <property type="project" value="InterPro"/>
</dbReference>
<keyword evidence="12 14" id="KW-0141">cGMP biosynthesis</keyword>
<keyword evidence="3 16" id="KW-0812">Transmembrane</keyword>
<feature type="domain" description="Guanylate cyclase" evidence="19">
    <location>
        <begin position="851"/>
        <end position="981"/>
    </location>
</feature>
<dbReference type="Pfam" id="PF07714">
    <property type="entry name" value="PK_Tyr_Ser-Thr"/>
    <property type="match status" value="1"/>
</dbReference>
<keyword evidence="15" id="KW-0175">Coiled coil</keyword>
<feature type="transmembrane region" description="Helical" evidence="16">
    <location>
        <begin position="446"/>
        <end position="468"/>
    </location>
</feature>
<evidence type="ECO:0000256" key="7">
    <source>
        <dbReference type="ARBA" id="ARBA00023134"/>
    </source>
</evidence>
<feature type="domain" description="Protein kinase" evidence="18">
    <location>
        <begin position="498"/>
        <end position="778"/>
    </location>
</feature>
<organism evidence="20 21">
    <name type="scientific">Pocillopora damicornis</name>
    <name type="common">Cauliflower coral</name>
    <name type="synonym">Millepora damicornis</name>
    <dbReference type="NCBI Taxonomy" id="46731"/>
    <lineage>
        <taxon>Eukaryota</taxon>
        <taxon>Metazoa</taxon>
        <taxon>Cnidaria</taxon>
        <taxon>Anthozoa</taxon>
        <taxon>Hexacorallia</taxon>
        <taxon>Scleractinia</taxon>
        <taxon>Astrocoeniina</taxon>
        <taxon>Pocilloporidae</taxon>
        <taxon>Pocillopora</taxon>
    </lineage>
</organism>
<dbReference type="OrthoDB" id="1890790at2759"/>
<sequence length="1051" mass="118675">MGICLFLACLLIDCVVSKKIHFGVMLPTSRPGFYELGKALELAVQPAIQDIYDFNRLSRDWNISYSVEDSGCLKLKAVGKTYELRNADVFIGPACGDECLSAGLLTTYWNKPMISYSCSPTELSNRYFYSTFARTQPFSRTYLLETPRFLYEAVKFFSWTRTAIISTEDPTWAPIAIALSEYLSQRNVTIPFSRSYMLSKTFSYKEFLKPVKEVARIIFLLSFNNEVARLLETANELGMMNGEYAFVTLDFTIDSHWIYESWAGGRSKEEFTALFDGIVNLSVKGPHGDRYDKFVKEFREKLKANNVSEIAVTYSFSAYLHDAIQVYAIGLNRSLSYGGNISDGLSIIGNVTNSDVLFKGVSGDVSINAQGNRVPVFVFSNRQNGIAVPIVEIEETNPGNQNITSFNVTTIWPGGTTVVPRDAPVCGFRGEECVSSPEEKEESFNYLWLLTLILVVLVIVLLFGFLYYKKKVYERDLMNTSWIIDYKDIVLCNPGSRMSSKIRAGPAATGSVISNVGGEYSFSLANVGRYKAELVALKRIRKNNIELKREVFVEMKQVRDLMHENINQYIGMCVESPNVCIVSMFCSRGSLQDLLANDDIKIDWLFRMSFAYDIAKGMIALHNSPIHAHGSLKSSKCLIDGRWVCKVTDYGLDTVKANQTEEDLGEHAKYRDLYWTAPELLHTMDDIKSQFTKTQNGDVYSYGIILHEILSRDEPYFQMEPKDVFVKLRETLSPPFRPEIPKDLEECDKRYIQLMKQCWDNEPAVRPNFTDIKLQLRIMNGRKNTDIVDSMLQMMEKYTDQLEELVDQRTRQLEIEKAKTEELLYKMLPKSIADELKTGKPVQAESFSSVTIFFSDIVGFTKVASESTPFQVVNLLNELYTCFDNVIDSYDVYKVETIGDAYMVVSGLPVRNGDRHAGEIATMALSLLSSVKDFTIPHMKYKKVQLRIGIHTGPCVAGVVGLKMPRYCLFGDTVNYASRMESSGLALRIHVSPDCKAVLDTLGGFYLVERGPVTLKGKGTIVSFFLCGKEGFDKPLPNLAEAASLEEHEFK</sequence>
<keyword evidence="10" id="KW-0325">Glycoprotein</keyword>
<feature type="coiled-coil region" evidence="15">
    <location>
        <begin position="788"/>
        <end position="815"/>
    </location>
</feature>
<dbReference type="InterPro" id="IPR011645">
    <property type="entry name" value="HNOB_dom_associated"/>
</dbReference>
<dbReference type="EC" id="4.6.1.2" evidence="2 14"/>
<dbReference type="InterPro" id="IPR000719">
    <property type="entry name" value="Prot_kinase_dom"/>
</dbReference>
<evidence type="ECO:0000256" key="1">
    <source>
        <dbReference type="ARBA" id="ARBA00004479"/>
    </source>
</evidence>
<dbReference type="GO" id="GO:0005525">
    <property type="term" value="F:GTP binding"/>
    <property type="evidence" value="ECO:0007669"/>
    <property type="project" value="UniProtKB-KW"/>
</dbReference>
<keyword evidence="11 13" id="KW-0456">Lyase</keyword>
<reference evidence="20 21" key="1">
    <citation type="journal article" date="2018" name="Sci. Rep.">
        <title>Comparative analysis of the Pocillopora damicornis genome highlights role of immune system in coral evolution.</title>
        <authorList>
            <person name="Cunning R."/>
            <person name="Bay R.A."/>
            <person name="Gillette P."/>
            <person name="Baker A.C."/>
            <person name="Traylor-Knowles N."/>
        </authorList>
    </citation>
    <scope>NUCLEOTIDE SEQUENCE [LARGE SCALE GENOMIC DNA]</scope>
    <source>
        <strain evidence="20">RSMAS</strain>
        <tissue evidence="20">Whole animal</tissue>
    </source>
</reference>
<dbReference type="PROSITE" id="PS00452">
    <property type="entry name" value="GUANYLATE_CYCLASE_1"/>
    <property type="match status" value="1"/>
</dbReference>
<feature type="chain" id="PRO_5017928169" description="Guanylate cyclase" evidence="17">
    <location>
        <begin position="18"/>
        <end position="1051"/>
    </location>
</feature>
<dbReference type="InterPro" id="IPR001054">
    <property type="entry name" value="A/G_cyclase"/>
</dbReference>
<name>A0A3M6TBS5_POCDA</name>
<keyword evidence="5" id="KW-0547">Nucleotide-binding</keyword>
<dbReference type="EMBL" id="RCHS01003938">
    <property type="protein sequence ID" value="RMX38845.1"/>
    <property type="molecule type" value="Genomic_DNA"/>
</dbReference>
<accession>A0A3M6TBS5</accession>
<keyword evidence="6 16" id="KW-1133">Transmembrane helix</keyword>
<dbReference type="FunFam" id="3.30.70.1230:FF:000004">
    <property type="entry name" value="Guanylate cyclase"/>
    <property type="match status" value="1"/>
</dbReference>
<dbReference type="GO" id="GO:0035556">
    <property type="term" value="P:intracellular signal transduction"/>
    <property type="evidence" value="ECO:0007669"/>
    <property type="project" value="InterPro"/>
</dbReference>
<evidence type="ECO:0000313" key="21">
    <source>
        <dbReference type="Proteomes" id="UP000275408"/>
    </source>
</evidence>
<dbReference type="InterPro" id="IPR050401">
    <property type="entry name" value="Cyclic_nucleotide_synthase"/>
</dbReference>
<dbReference type="GO" id="GO:0005524">
    <property type="term" value="F:ATP binding"/>
    <property type="evidence" value="ECO:0007669"/>
    <property type="project" value="InterPro"/>
</dbReference>
<evidence type="ECO:0000256" key="10">
    <source>
        <dbReference type="ARBA" id="ARBA00023180"/>
    </source>
</evidence>
<comment type="subcellular location">
    <subcellularLocation>
        <location evidence="1">Membrane</location>
        <topology evidence="1">Single-pass type I membrane protein</topology>
    </subcellularLocation>
</comment>
<dbReference type="InterPro" id="IPR011009">
    <property type="entry name" value="Kinase-like_dom_sf"/>
</dbReference>
<dbReference type="GO" id="GO:0005886">
    <property type="term" value="C:plasma membrane"/>
    <property type="evidence" value="ECO:0007669"/>
    <property type="project" value="TreeGrafter"/>
</dbReference>
<dbReference type="STRING" id="46731.A0A3M6TBS5"/>
<dbReference type="SUPFAM" id="SSF56112">
    <property type="entry name" value="Protein kinase-like (PK-like)"/>
    <property type="match status" value="1"/>
</dbReference>
<dbReference type="SMART" id="SM00044">
    <property type="entry name" value="CYCc"/>
    <property type="match status" value="1"/>
</dbReference>
<dbReference type="GO" id="GO:0004016">
    <property type="term" value="F:adenylate cyclase activity"/>
    <property type="evidence" value="ECO:0007669"/>
    <property type="project" value="TreeGrafter"/>
</dbReference>
<dbReference type="Gene3D" id="3.40.50.2300">
    <property type="match status" value="2"/>
</dbReference>
<evidence type="ECO:0000256" key="11">
    <source>
        <dbReference type="ARBA" id="ARBA00023239"/>
    </source>
</evidence>
<dbReference type="PANTHER" id="PTHR11920:SF496">
    <property type="entry name" value="GUANYLATE CYCLASE"/>
    <property type="match status" value="1"/>
</dbReference>
<gene>
    <name evidence="20" type="ORF">pdam_00013958</name>
</gene>
<evidence type="ECO:0000256" key="9">
    <source>
        <dbReference type="ARBA" id="ARBA00023170"/>
    </source>
</evidence>
<dbReference type="PROSITE" id="PS50125">
    <property type="entry name" value="GUANYLATE_CYCLASE_2"/>
    <property type="match status" value="1"/>
</dbReference>
<evidence type="ECO:0000256" key="13">
    <source>
        <dbReference type="RuleBase" id="RU000405"/>
    </source>
</evidence>
<dbReference type="Gene3D" id="6.10.250.780">
    <property type="match status" value="1"/>
</dbReference>
<dbReference type="InterPro" id="IPR018297">
    <property type="entry name" value="A/G_cyclase_CS"/>
</dbReference>
<evidence type="ECO:0000256" key="3">
    <source>
        <dbReference type="ARBA" id="ARBA00022692"/>
    </source>
</evidence>
<proteinExistence type="inferred from homology"/>
<dbReference type="InterPro" id="IPR001828">
    <property type="entry name" value="ANF_lig-bd_rcpt"/>
</dbReference>
<dbReference type="InterPro" id="IPR001245">
    <property type="entry name" value="Ser-Thr/Tyr_kinase_cat_dom"/>
</dbReference>
<dbReference type="CDD" id="cd07302">
    <property type="entry name" value="CHD"/>
    <property type="match status" value="1"/>
</dbReference>
<evidence type="ECO:0000256" key="8">
    <source>
        <dbReference type="ARBA" id="ARBA00023136"/>
    </source>
</evidence>
<evidence type="ECO:0000313" key="20">
    <source>
        <dbReference type="EMBL" id="RMX38845.1"/>
    </source>
</evidence>
<evidence type="ECO:0000256" key="17">
    <source>
        <dbReference type="SAM" id="SignalP"/>
    </source>
</evidence>
<dbReference type="Pfam" id="PF01094">
    <property type="entry name" value="ANF_receptor"/>
    <property type="match status" value="1"/>
</dbReference>
<dbReference type="FunFam" id="1.10.510.10:FF:001538">
    <property type="entry name" value="Guanylate cyclase"/>
    <property type="match status" value="1"/>
</dbReference>
<comment type="catalytic activity">
    <reaction evidence="14">
        <text>GTP = 3',5'-cyclic GMP + diphosphate</text>
        <dbReference type="Rhea" id="RHEA:13665"/>
        <dbReference type="ChEBI" id="CHEBI:33019"/>
        <dbReference type="ChEBI" id="CHEBI:37565"/>
        <dbReference type="ChEBI" id="CHEBI:57746"/>
        <dbReference type="EC" id="4.6.1.2"/>
    </reaction>
</comment>
<dbReference type="Proteomes" id="UP000275408">
    <property type="component" value="Unassembled WGS sequence"/>
</dbReference>
<keyword evidence="8 16" id="KW-0472">Membrane</keyword>
<dbReference type="InterPro" id="IPR029787">
    <property type="entry name" value="Nucleotide_cyclase"/>
</dbReference>
<evidence type="ECO:0000256" key="6">
    <source>
        <dbReference type="ARBA" id="ARBA00022989"/>
    </source>
</evidence>
<keyword evidence="9" id="KW-0675">Receptor</keyword>
<evidence type="ECO:0000256" key="12">
    <source>
        <dbReference type="ARBA" id="ARBA00023293"/>
    </source>
</evidence>
<dbReference type="GO" id="GO:0004383">
    <property type="term" value="F:guanylate cyclase activity"/>
    <property type="evidence" value="ECO:0007669"/>
    <property type="project" value="UniProtKB-EC"/>
</dbReference>
<comment type="similarity">
    <text evidence="13">Belongs to the adenylyl cyclase class-4/guanylyl cyclase family.</text>
</comment>
<evidence type="ECO:0000256" key="16">
    <source>
        <dbReference type="SAM" id="Phobius"/>
    </source>
</evidence>
<dbReference type="OMA" id="GFLHCDV"/>
<dbReference type="GO" id="GO:0001653">
    <property type="term" value="F:peptide receptor activity"/>
    <property type="evidence" value="ECO:0007669"/>
    <property type="project" value="TreeGrafter"/>
</dbReference>
<evidence type="ECO:0000256" key="4">
    <source>
        <dbReference type="ARBA" id="ARBA00022729"/>
    </source>
</evidence>
<feature type="signal peptide" evidence="17">
    <location>
        <begin position="1"/>
        <end position="17"/>
    </location>
</feature>
<dbReference type="Gene3D" id="1.10.510.10">
    <property type="entry name" value="Transferase(Phosphotransferase) domain 1"/>
    <property type="match status" value="1"/>
</dbReference>
<dbReference type="PROSITE" id="PS50011">
    <property type="entry name" value="PROTEIN_KINASE_DOM"/>
    <property type="match status" value="1"/>
</dbReference>
<comment type="caution">
    <text evidence="20">The sequence shown here is derived from an EMBL/GenBank/DDBJ whole genome shotgun (WGS) entry which is preliminary data.</text>
</comment>
<evidence type="ECO:0000259" key="18">
    <source>
        <dbReference type="PROSITE" id="PS50011"/>
    </source>
</evidence>
<keyword evidence="7" id="KW-0342">GTP-binding</keyword>
<keyword evidence="4 17" id="KW-0732">Signal</keyword>
<evidence type="ECO:0000256" key="15">
    <source>
        <dbReference type="SAM" id="Coils"/>
    </source>
</evidence>